<evidence type="ECO:0000313" key="6">
    <source>
        <dbReference type="EMBL" id="SUZ95864.1"/>
    </source>
</evidence>
<organism evidence="6">
    <name type="scientific">marine metagenome</name>
    <dbReference type="NCBI Taxonomy" id="408172"/>
    <lineage>
        <taxon>unclassified sequences</taxon>
        <taxon>metagenomes</taxon>
        <taxon>ecological metagenomes</taxon>
    </lineage>
</organism>
<dbReference type="InterPro" id="IPR036259">
    <property type="entry name" value="MFS_trans_sf"/>
</dbReference>
<sequence>VTLISISSKQKTFIILFFCSLLIGIKLGTLIPLLSLILESRGYSNLEIGINTIAQPLATVLFVRITPKIIHRFGLTKSLVVSQMIAIILYFSFLFVEGLTAWFIIRFIIGFAGALAWNAFDTWMLTLADDSNRGKVVTTYNMVFAIGFAIGPAVIGLTGLEGSVPFITIALISFIVIIPMLTLEVEAPELSDHKPIPVLLAVIAAPTIFGAAILMGLEDVMFVSFFPIYLIKSGFSYDTALNYVTISLAGGVLAQPLIGYLLDKYNKRSILNTLVVIIFVSPIIMHFSLDNFIIVIICLVAWGASGAGLFATGLTMLGEHYKTSQVASATAVFVMVFEVGSVSGPLIGGKVMDIQGPSGFILTISVLTFLFLTVSLYRTIRR</sequence>
<comment type="subcellular location">
    <subcellularLocation>
        <location evidence="1">Cell membrane</location>
        <topology evidence="1">Multi-pass membrane protein</topology>
    </subcellularLocation>
</comment>
<keyword evidence="2" id="KW-0813">Transport</keyword>
<evidence type="ECO:0000259" key="5">
    <source>
        <dbReference type="PROSITE" id="PS50850"/>
    </source>
</evidence>
<feature type="transmembrane region" description="Helical" evidence="4">
    <location>
        <begin position="197"/>
        <end position="217"/>
    </location>
</feature>
<dbReference type="InterPro" id="IPR047200">
    <property type="entry name" value="MFS_YcaD-like"/>
</dbReference>
<dbReference type="Gene3D" id="1.20.1250.20">
    <property type="entry name" value="MFS general substrate transporter like domains"/>
    <property type="match status" value="2"/>
</dbReference>
<feature type="transmembrane region" description="Helical" evidence="4">
    <location>
        <begin position="78"/>
        <end position="96"/>
    </location>
</feature>
<feature type="transmembrane region" description="Helical" evidence="4">
    <location>
        <begin position="102"/>
        <end position="120"/>
    </location>
</feature>
<feature type="transmembrane region" description="Helical" evidence="4">
    <location>
        <begin position="48"/>
        <end position="66"/>
    </location>
</feature>
<dbReference type="PANTHER" id="PTHR23521:SF2">
    <property type="entry name" value="TRANSPORTER MFS SUPERFAMILY"/>
    <property type="match status" value="1"/>
</dbReference>
<keyword evidence="4" id="KW-1133">Transmembrane helix</keyword>
<reference evidence="6" key="1">
    <citation type="submission" date="2018-05" db="EMBL/GenBank/DDBJ databases">
        <authorList>
            <person name="Lanie J.A."/>
            <person name="Ng W.-L."/>
            <person name="Kazmierczak K.M."/>
            <person name="Andrzejewski T.M."/>
            <person name="Davidsen T.M."/>
            <person name="Wayne K.J."/>
            <person name="Tettelin H."/>
            <person name="Glass J.I."/>
            <person name="Rusch D."/>
            <person name="Podicherti R."/>
            <person name="Tsui H.-C.T."/>
            <person name="Winkler M.E."/>
        </authorList>
    </citation>
    <scope>NUCLEOTIDE SEQUENCE</scope>
</reference>
<dbReference type="SUPFAM" id="SSF103473">
    <property type="entry name" value="MFS general substrate transporter"/>
    <property type="match status" value="1"/>
</dbReference>
<feature type="transmembrane region" description="Helical" evidence="4">
    <location>
        <begin position="12"/>
        <end position="36"/>
    </location>
</feature>
<dbReference type="Pfam" id="PF07690">
    <property type="entry name" value="MFS_1"/>
    <property type="match status" value="1"/>
</dbReference>
<dbReference type="InterPro" id="IPR011701">
    <property type="entry name" value="MFS"/>
</dbReference>
<feature type="transmembrane region" description="Helical" evidence="4">
    <location>
        <begin position="240"/>
        <end position="262"/>
    </location>
</feature>
<feature type="transmembrane region" description="Helical" evidence="4">
    <location>
        <begin position="166"/>
        <end position="185"/>
    </location>
</feature>
<feature type="non-terminal residue" evidence="6">
    <location>
        <position position="1"/>
    </location>
</feature>
<accession>A0A381RXD4</accession>
<feature type="transmembrane region" description="Helical" evidence="4">
    <location>
        <begin position="140"/>
        <end position="160"/>
    </location>
</feature>
<feature type="transmembrane region" description="Helical" evidence="4">
    <location>
        <begin position="359"/>
        <end position="377"/>
    </location>
</feature>
<dbReference type="AlphaFoldDB" id="A0A381RXD4"/>
<feature type="transmembrane region" description="Helical" evidence="4">
    <location>
        <begin position="269"/>
        <end position="287"/>
    </location>
</feature>
<dbReference type="GO" id="GO:0005886">
    <property type="term" value="C:plasma membrane"/>
    <property type="evidence" value="ECO:0007669"/>
    <property type="project" value="UniProtKB-SubCell"/>
</dbReference>
<keyword evidence="4" id="KW-0812">Transmembrane</keyword>
<dbReference type="InterPro" id="IPR020846">
    <property type="entry name" value="MFS_dom"/>
</dbReference>
<evidence type="ECO:0000256" key="4">
    <source>
        <dbReference type="SAM" id="Phobius"/>
    </source>
</evidence>
<feature type="transmembrane region" description="Helical" evidence="4">
    <location>
        <begin position="326"/>
        <end position="347"/>
    </location>
</feature>
<dbReference type="PANTHER" id="PTHR23521">
    <property type="entry name" value="TRANSPORTER MFS SUPERFAMILY"/>
    <property type="match status" value="1"/>
</dbReference>
<protein>
    <recommendedName>
        <fullName evidence="5">Major facilitator superfamily (MFS) profile domain-containing protein</fullName>
    </recommendedName>
</protein>
<gene>
    <name evidence="6" type="ORF">METZ01_LOCUS48718</name>
</gene>
<feature type="domain" description="Major facilitator superfamily (MFS) profile" evidence="5">
    <location>
        <begin position="12"/>
        <end position="382"/>
    </location>
</feature>
<name>A0A381RXD4_9ZZZZ</name>
<evidence type="ECO:0000256" key="1">
    <source>
        <dbReference type="ARBA" id="ARBA00004651"/>
    </source>
</evidence>
<evidence type="ECO:0000256" key="2">
    <source>
        <dbReference type="ARBA" id="ARBA00022448"/>
    </source>
</evidence>
<keyword evidence="4" id="KW-0472">Membrane</keyword>
<proteinExistence type="predicted"/>
<feature type="transmembrane region" description="Helical" evidence="4">
    <location>
        <begin position="293"/>
        <end position="314"/>
    </location>
</feature>
<dbReference type="PROSITE" id="PS50850">
    <property type="entry name" value="MFS"/>
    <property type="match status" value="1"/>
</dbReference>
<dbReference type="GO" id="GO:0022857">
    <property type="term" value="F:transmembrane transporter activity"/>
    <property type="evidence" value="ECO:0007669"/>
    <property type="project" value="InterPro"/>
</dbReference>
<keyword evidence="3" id="KW-1003">Cell membrane</keyword>
<dbReference type="CDD" id="cd17477">
    <property type="entry name" value="MFS_YcaD_like"/>
    <property type="match status" value="1"/>
</dbReference>
<dbReference type="EMBL" id="UINC01002362">
    <property type="protein sequence ID" value="SUZ95864.1"/>
    <property type="molecule type" value="Genomic_DNA"/>
</dbReference>
<evidence type="ECO:0000256" key="3">
    <source>
        <dbReference type="ARBA" id="ARBA00022475"/>
    </source>
</evidence>